<reference evidence="2" key="1">
    <citation type="submission" date="2020-05" db="EMBL/GenBank/DDBJ databases">
        <title>Phylogenomic resolution of chytrid fungi.</title>
        <authorList>
            <person name="Stajich J.E."/>
            <person name="Amses K."/>
            <person name="Simmons R."/>
            <person name="Seto K."/>
            <person name="Myers J."/>
            <person name="Bonds A."/>
            <person name="Quandt C.A."/>
            <person name="Barry K."/>
            <person name="Liu P."/>
            <person name="Grigoriev I."/>
            <person name="Longcore J.E."/>
            <person name="James T.Y."/>
        </authorList>
    </citation>
    <scope>NUCLEOTIDE SEQUENCE</scope>
    <source>
        <strain evidence="2">JEL0379</strain>
    </source>
</reference>
<name>A0AAD5XJQ9_9FUNG</name>
<dbReference type="AlphaFoldDB" id="A0AAD5XJQ9"/>
<evidence type="ECO:0000313" key="2">
    <source>
        <dbReference type="EMBL" id="KAJ3170924.1"/>
    </source>
</evidence>
<dbReference type="InterPro" id="IPR028118">
    <property type="entry name" value="Chibby_fam"/>
</dbReference>
<gene>
    <name evidence="2" type="ORF">HDU87_008626</name>
</gene>
<dbReference type="EMBL" id="JADGJQ010000090">
    <property type="protein sequence ID" value="KAJ3170924.1"/>
    <property type="molecule type" value="Genomic_DNA"/>
</dbReference>
<proteinExistence type="predicted"/>
<evidence type="ECO:0000256" key="1">
    <source>
        <dbReference type="SAM" id="Coils"/>
    </source>
</evidence>
<comment type="caution">
    <text evidence="2">The sequence shown here is derived from an EMBL/GenBank/DDBJ whole genome shotgun (WGS) entry which is preliminary data.</text>
</comment>
<protein>
    <submittedName>
        <fullName evidence="2">Uncharacterized protein</fullName>
    </submittedName>
</protein>
<evidence type="ECO:0000313" key="3">
    <source>
        <dbReference type="Proteomes" id="UP001212152"/>
    </source>
</evidence>
<dbReference type="Proteomes" id="UP001212152">
    <property type="component" value="Unassembled WGS sequence"/>
</dbReference>
<keyword evidence="3" id="KW-1185">Reference proteome</keyword>
<dbReference type="Pfam" id="PF14645">
    <property type="entry name" value="Chibby"/>
    <property type="match status" value="1"/>
</dbReference>
<sequence length="94" mass="10594">MRDKVPFEPEENDEAYIQLKLGDANFVYQNLEWILDGPVGGNREAAAAALQEISEKNRSLEAENQNLKFRLAVMQDMLAGTKLDMIKLQAQLGK</sequence>
<feature type="coiled-coil region" evidence="1">
    <location>
        <begin position="43"/>
        <end position="77"/>
    </location>
</feature>
<accession>A0AAD5XJQ9</accession>
<keyword evidence="1" id="KW-0175">Coiled coil</keyword>
<organism evidence="2 3">
    <name type="scientific">Geranomyces variabilis</name>
    <dbReference type="NCBI Taxonomy" id="109894"/>
    <lineage>
        <taxon>Eukaryota</taxon>
        <taxon>Fungi</taxon>
        <taxon>Fungi incertae sedis</taxon>
        <taxon>Chytridiomycota</taxon>
        <taxon>Chytridiomycota incertae sedis</taxon>
        <taxon>Chytridiomycetes</taxon>
        <taxon>Spizellomycetales</taxon>
        <taxon>Powellomycetaceae</taxon>
        <taxon>Geranomyces</taxon>
    </lineage>
</organism>